<feature type="domain" description="HTH araC/xylS-type" evidence="5">
    <location>
        <begin position="233"/>
        <end position="331"/>
    </location>
</feature>
<keyword evidence="2" id="KW-0238">DNA-binding</keyword>
<dbReference type="InterPro" id="IPR018060">
    <property type="entry name" value="HTH_AraC"/>
</dbReference>
<evidence type="ECO:0000256" key="3">
    <source>
        <dbReference type="ARBA" id="ARBA00023163"/>
    </source>
</evidence>
<organism evidence="6 7">
    <name type="scientific">Microbulbifer halophilus</name>
    <dbReference type="NCBI Taxonomy" id="453963"/>
    <lineage>
        <taxon>Bacteria</taxon>
        <taxon>Pseudomonadati</taxon>
        <taxon>Pseudomonadota</taxon>
        <taxon>Gammaproteobacteria</taxon>
        <taxon>Cellvibrionales</taxon>
        <taxon>Microbulbiferaceae</taxon>
        <taxon>Microbulbifer</taxon>
    </lineage>
</organism>
<comment type="caution">
    <text evidence="6">The sequence shown here is derived from an EMBL/GenBank/DDBJ whole genome shotgun (WGS) entry which is preliminary data.</text>
</comment>
<dbReference type="Pfam" id="PF12625">
    <property type="entry name" value="Arabinose_bd"/>
    <property type="match status" value="1"/>
</dbReference>
<evidence type="ECO:0000313" key="7">
    <source>
        <dbReference type="Proteomes" id="UP001597425"/>
    </source>
</evidence>
<dbReference type="PROSITE" id="PS01124">
    <property type="entry name" value="HTH_ARAC_FAMILY_2"/>
    <property type="match status" value="1"/>
</dbReference>
<accession>A0ABW5EHT3</accession>
<dbReference type="EMBL" id="JBHUJD010000023">
    <property type="protein sequence ID" value="MFD2311823.1"/>
    <property type="molecule type" value="Genomic_DNA"/>
</dbReference>
<evidence type="ECO:0000256" key="2">
    <source>
        <dbReference type="ARBA" id="ARBA00023125"/>
    </source>
</evidence>
<evidence type="ECO:0000256" key="1">
    <source>
        <dbReference type="ARBA" id="ARBA00023015"/>
    </source>
</evidence>
<dbReference type="SUPFAM" id="SSF46689">
    <property type="entry name" value="Homeodomain-like"/>
    <property type="match status" value="1"/>
</dbReference>
<dbReference type="Pfam" id="PF12833">
    <property type="entry name" value="HTH_18"/>
    <property type="match status" value="1"/>
</dbReference>
<feature type="coiled-coil region" evidence="4">
    <location>
        <begin position="261"/>
        <end position="288"/>
    </location>
</feature>
<reference evidence="7" key="1">
    <citation type="journal article" date="2019" name="Int. J. Syst. Evol. Microbiol.">
        <title>The Global Catalogue of Microorganisms (GCM) 10K type strain sequencing project: providing services to taxonomists for standard genome sequencing and annotation.</title>
        <authorList>
            <consortium name="The Broad Institute Genomics Platform"/>
            <consortium name="The Broad Institute Genome Sequencing Center for Infectious Disease"/>
            <person name="Wu L."/>
            <person name="Ma J."/>
        </authorList>
    </citation>
    <scope>NUCLEOTIDE SEQUENCE [LARGE SCALE GENOMIC DNA]</scope>
    <source>
        <strain evidence="7">KCTC 12848</strain>
    </source>
</reference>
<keyword evidence="1" id="KW-0805">Transcription regulation</keyword>
<evidence type="ECO:0000259" key="5">
    <source>
        <dbReference type="PROSITE" id="PS01124"/>
    </source>
</evidence>
<protein>
    <submittedName>
        <fullName evidence="6">AraC family transcriptional regulator</fullName>
    </submittedName>
</protein>
<dbReference type="SMART" id="SM00342">
    <property type="entry name" value="HTH_ARAC"/>
    <property type="match status" value="1"/>
</dbReference>
<dbReference type="Gene3D" id="1.10.10.60">
    <property type="entry name" value="Homeodomain-like"/>
    <property type="match status" value="1"/>
</dbReference>
<name>A0ABW5EHT3_9GAMM</name>
<dbReference type="InterPro" id="IPR009057">
    <property type="entry name" value="Homeodomain-like_sf"/>
</dbReference>
<dbReference type="InterPro" id="IPR032687">
    <property type="entry name" value="AraC-type_N"/>
</dbReference>
<dbReference type="RefSeq" id="WP_265722650.1">
    <property type="nucleotide sequence ID" value="NZ_JAPIVK010000026.1"/>
</dbReference>
<dbReference type="PANTHER" id="PTHR47894:SF4">
    <property type="entry name" value="HTH-TYPE TRANSCRIPTIONAL REGULATOR GADX"/>
    <property type="match status" value="1"/>
</dbReference>
<keyword evidence="3" id="KW-0804">Transcription</keyword>
<evidence type="ECO:0000313" key="6">
    <source>
        <dbReference type="EMBL" id="MFD2311823.1"/>
    </source>
</evidence>
<dbReference type="Proteomes" id="UP001597425">
    <property type="component" value="Unassembled WGS sequence"/>
</dbReference>
<gene>
    <name evidence="6" type="ORF">ACFSKX_15445</name>
</gene>
<keyword evidence="4" id="KW-0175">Coiled coil</keyword>
<dbReference type="PANTHER" id="PTHR47894">
    <property type="entry name" value="HTH-TYPE TRANSCRIPTIONAL REGULATOR GADX"/>
    <property type="match status" value="1"/>
</dbReference>
<proteinExistence type="predicted"/>
<evidence type="ECO:0000256" key="4">
    <source>
        <dbReference type="SAM" id="Coils"/>
    </source>
</evidence>
<sequence length="348" mass="39777">MTLLIRTTSLTGFRELVTRLEGDADSLLRRFHIDPAKIIELEGVIPYRTKIDLIEEAARELSCPDFGLRLGQEQDLMVMGPIAAVALNAPTVGEAMDNIIRYAHYHSPGIHLRMEQDNQPDQIYLKLELDKNLPYRQQSVEHALGQAHSALKMLYGTDFHPRAVLMRPEAALEHDRYQEYFGAPVYFGRDCDALVLNAEELEKKIDRNNPALHELLGEYINSALLDEPLDLAHQVKQLVHHLLPAQRCNLQAVSRHLGLHKRTLQRRLAELEIVFEELVDNIRRERADNYLSLPHMPMTQIAGLIGYREQSSFNRACRRWYGTTPLKRRQALQQSALLEGEPTGETAT</sequence>
<keyword evidence="7" id="KW-1185">Reference proteome</keyword>